<dbReference type="EMBL" id="LAZR01013915">
    <property type="protein sequence ID" value="KKM19757.1"/>
    <property type="molecule type" value="Genomic_DNA"/>
</dbReference>
<gene>
    <name evidence="1" type="ORF">LCGC14_1652300</name>
</gene>
<name>A0A0F9HX69_9ZZZZ</name>
<protein>
    <submittedName>
        <fullName evidence="1">Uncharacterized protein</fullName>
    </submittedName>
</protein>
<comment type="caution">
    <text evidence="1">The sequence shown here is derived from an EMBL/GenBank/DDBJ whole genome shotgun (WGS) entry which is preliminary data.</text>
</comment>
<evidence type="ECO:0000313" key="1">
    <source>
        <dbReference type="EMBL" id="KKM19757.1"/>
    </source>
</evidence>
<sequence length="41" mass="4891">YYHYGRLKGKNNVVRPEENINTVPFIGEHPKVIMDKFARRC</sequence>
<accession>A0A0F9HX69</accession>
<reference evidence="1" key="1">
    <citation type="journal article" date="2015" name="Nature">
        <title>Complex archaea that bridge the gap between prokaryotes and eukaryotes.</title>
        <authorList>
            <person name="Spang A."/>
            <person name="Saw J.H."/>
            <person name="Jorgensen S.L."/>
            <person name="Zaremba-Niedzwiedzka K."/>
            <person name="Martijn J."/>
            <person name="Lind A.E."/>
            <person name="van Eijk R."/>
            <person name="Schleper C."/>
            <person name="Guy L."/>
            <person name="Ettema T.J."/>
        </authorList>
    </citation>
    <scope>NUCLEOTIDE SEQUENCE</scope>
</reference>
<dbReference type="AlphaFoldDB" id="A0A0F9HX69"/>
<organism evidence="1">
    <name type="scientific">marine sediment metagenome</name>
    <dbReference type="NCBI Taxonomy" id="412755"/>
    <lineage>
        <taxon>unclassified sequences</taxon>
        <taxon>metagenomes</taxon>
        <taxon>ecological metagenomes</taxon>
    </lineage>
</organism>
<proteinExistence type="predicted"/>
<feature type="non-terminal residue" evidence="1">
    <location>
        <position position="1"/>
    </location>
</feature>